<accession>A0A023G8M6</accession>
<reference evidence="1" key="1">
    <citation type="submission" date="2014-03" db="EMBL/GenBank/DDBJ databases">
        <title>The sialotranscriptome of Amblyomma triste, Amblyomma parvum and Amblyomma cajennense ticks, uncovered by 454-based RNA-seq.</title>
        <authorList>
            <person name="Garcia G.R."/>
            <person name="Gardinassi L.G."/>
            <person name="Ribeiro J.M."/>
            <person name="Anatriello E."/>
            <person name="Ferreira B.R."/>
            <person name="Moreira H.N."/>
            <person name="Mafra C."/>
            <person name="Olegario M.M."/>
            <person name="Szabo P.J."/>
            <person name="Miranda-Santos I.K."/>
            <person name="Maruyama S.R."/>
        </authorList>
    </citation>
    <scope>NUCLEOTIDE SEQUENCE</scope>
    <source>
        <strain evidence="1">Mato Grasso do Sul</strain>
        <tissue evidence="1">Salivary glands</tissue>
    </source>
</reference>
<name>A0A023G8M6_AMBTT</name>
<dbReference type="AlphaFoldDB" id="A0A023G8M6"/>
<proteinExistence type="evidence at transcript level"/>
<sequence length="145" mass="17234">MFRFIRDKSLCRQQWVHKILRMFVFSVSVALFLRFNAPADAAESPRLTSTRGNDLDIYNVFNTEEKIWLLKSTKRDAQPGESALKCVYIQKINISMEEFYFKRYFFDKGRWPSWDLLGKFKSKEGQPPRIMDVYVLIEYRAKISA</sequence>
<protein>
    <submittedName>
        <fullName evidence="1">Uncharacterized protein</fullName>
    </submittedName>
</protein>
<dbReference type="EMBL" id="GBBM01004852">
    <property type="protein sequence ID" value="JAC30566.1"/>
    <property type="molecule type" value="mRNA"/>
</dbReference>
<organism evidence="1">
    <name type="scientific">Amblyomma triste</name>
    <name type="common">Neotropical tick</name>
    <dbReference type="NCBI Taxonomy" id="251400"/>
    <lineage>
        <taxon>Eukaryota</taxon>
        <taxon>Metazoa</taxon>
        <taxon>Ecdysozoa</taxon>
        <taxon>Arthropoda</taxon>
        <taxon>Chelicerata</taxon>
        <taxon>Arachnida</taxon>
        <taxon>Acari</taxon>
        <taxon>Parasitiformes</taxon>
        <taxon>Ixodida</taxon>
        <taxon>Ixodoidea</taxon>
        <taxon>Ixodidae</taxon>
        <taxon>Amblyomminae</taxon>
        <taxon>Amblyomma</taxon>
    </lineage>
</organism>
<evidence type="ECO:0000313" key="1">
    <source>
        <dbReference type="EMBL" id="JAC30566.1"/>
    </source>
</evidence>